<proteinExistence type="predicted"/>
<feature type="domain" description="C3H1-type" evidence="8">
    <location>
        <begin position="2"/>
        <end position="29"/>
    </location>
</feature>
<dbReference type="InterPro" id="IPR036855">
    <property type="entry name" value="Znf_CCCH_sf"/>
</dbReference>
<dbReference type="EMBL" id="KI392614">
    <property type="protein sequence ID" value="ERN12623.1"/>
    <property type="molecule type" value="Genomic_DNA"/>
</dbReference>
<comment type="subcellular location">
    <subcellularLocation>
        <location evidence="1">Nucleus</location>
    </subcellularLocation>
</comment>
<dbReference type="GO" id="GO:0005634">
    <property type="term" value="C:nucleus"/>
    <property type="evidence" value="ECO:0000318"/>
    <property type="project" value="GO_Central"/>
</dbReference>
<evidence type="ECO:0000313" key="9">
    <source>
        <dbReference type="EMBL" id="ERN12623.1"/>
    </source>
</evidence>
<feature type="region of interest" description="Disordered" evidence="7">
    <location>
        <begin position="22"/>
        <end position="121"/>
    </location>
</feature>
<evidence type="ECO:0000259" key="8">
    <source>
        <dbReference type="PROSITE" id="PS50103"/>
    </source>
</evidence>
<keyword evidence="3 6" id="KW-0863">Zinc-finger</keyword>
<dbReference type="InterPro" id="IPR000571">
    <property type="entry name" value="Znf_CCCH"/>
</dbReference>
<keyword evidence="4 6" id="KW-0862">Zinc</keyword>
<feature type="region of interest" description="Disordered" evidence="7">
    <location>
        <begin position="217"/>
        <end position="282"/>
    </location>
</feature>
<evidence type="ECO:0000313" key="10">
    <source>
        <dbReference type="Proteomes" id="UP000017836"/>
    </source>
</evidence>
<evidence type="ECO:0000256" key="2">
    <source>
        <dbReference type="ARBA" id="ARBA00022723"/>
    </source>
</evidence>
<dbReference type="OMA" id="IWILTCY"/>
<dbReference type="PANTHER" id="PTHR46527:SF1">
    <property type="entry name" value="NUCLEOPORIN NUP42"/>
    <property type="match status" value="1"/>
</dbReference>
<keyword evidence="5" id="KW-0539">Nucleus</keyword>
<dbReference type="HOGENOM" id="CLU_044925_0_0_1"/>
<dbReference type="Gramene" id="ERN12623">
    <property type="protein sequence ID" value="ERN12623"/>
    <property type="gene ID" value="AMTR_s00025p00231520"/>
</dbReference>
<gene>
    <name evidence="9" type="ORF">AMTR_s00025p00231520</name>
</gene>
<evidence type="ECO:0000256" key="1">
    <source>
        <dbReference type="ARBA" id="ARBA00004123"/>
    </source>
</evidence>
<feature type="zinc finger region" description="C3H1-type" evidence="6">
    <location>
        <begin position="2"/>
        <end position="29"/>
    </location>
</feature>
<dbReference type="AlphaFoldDB" id="W1PWR8"/>
<sequence>MNRSPEPCKFFLRGSCKFGERCKNLHPRPQQSMPNPFGQQQSRSNPFGFGVQNTSQSKVAFGGFQIPDKPLPQNKWNRFSPVANGNPKPSTARQTESQQKALSTQSRRPTDSLQKTHGSTCTDPEICKKQIIENSMEEPLWKLTCYGHWNYLPCDITGDISFEELRAAAYDDARRGVPLQSIVERERNLLQAKLLEFENLRRNPYVIPRKSSSFVPLPSPATNPNISPPGFQQNMPPSVSSFSQLGMSTSTGLNTRQQSSFQVSSQTSGSSNSAFGAPPKDAFGQQGPFQISNQTSPGFGTSNSAFGTPGLFGNKVPNQPFGSSAATMSNSQIPTSPSFPMFTNNYSPGLFGGPNVGFNPGGSGVNTSNISLADDKQVRLAPGEPDIWSKEEWEVGEPQVA</sequence>
<dbReference type="PROSITE" id="PS50103">
    <property type="entry name" value="ZF_C3H1"/>
    <property type="match status" value="1"/>
</dbReference>
<feature type="compositionally biased region" description="Polar residues" evidence="7">
    <location>
        <begin position="217"/>
        <end position="256"/>
    </location>
</feature>
<feature type="compositionally biased region" description="Low complexity" evidence="7">
    <location>
        <begin position="257"/>
        <end position="273"/>
    </location>
</feature>
<dbReference type="Pfam" id="PF00642">
    <property type="entry name" value="zf-CCCH"/>
    <property type="match status" value="1"/>
</dbReference>
<dbReference type="STRING" id="13333.W1PWR8"/>
<accession>W1PWR8</accession>
<evidence type="ECO:0000256" key="6">
    <source>
        <dbReference type="PROSITE-ProRule" id="PRU00723"/>
    </source>
</evidence>
<dbReference type="SUPFAM" id="SSF90229">
    <property type="entry name" value="CCCH zinc finger"/>
    <property type="match status" value="1"/>
</dbReference>
<feature type="compositionally biased region" description="Polar residues" evidence="7">
    <location>
        <begin position="29"/>
        <end position="58"/>
    </location>
</feature>
<evidence type="ECO:0000256" key="5">
    <source>
        <dbReference type="ARBA" id="ARBA00023242"/>
    </source>
</evidence>
<dbReference type="PANTHER" id="PTHR46527">
    <property type="entry name" value="NUCLEOPORIN-LIKE PROTEIN 2"/>
    <property type="match status" value="1"/>
</dbReference>
<dbReference type="GO" id="GO:0016567">
    <property type="term" value="P:protein ubiquitination"/>
    <property type="evidence" value="ECO:0000318"/>
    <property type="project" value="GO_Central"/>
</dbReference>
<feature type="region of interest" description="Disordered" evidence="7">
    <location>
        <begin position="382"/>
        <end position="401"/>
    </location>
</feature>
<dbReference type="SMART" id="SM00356">
    <property type="entry name" value="ZnF_C3H1"/>
    <property type="match status" value="1"/>
</dbReference>
<dbReference type="GO" id="GO:0061630">
    <property type="term" value="F:ubiquitin protein ligase activity"/>
    <property type="evidence" value="ECO:0000318"/>
    <property type="project" value="GO_Central"/>
</dbReference>
<evidence type="ECO:0000256" key="7">
    <source>
        <dbReference type="SAM" id="MobiDB-lite"/>
    </source>
</evidence>
<protein>
    <recommendedName>
        <fullName evidence="8">C3H1-type domain-containing protein</fullName>
    </recommendedName>
</protein>
<dbReference type="Gene3D" id="4.10.1000.10">
    <property type="entry name" value="Zinc finger, CCCH-type"/>
    <property type="match status" value="1"/>
</dbReference>
<reference evidence="10" key="1">
    <citation type="journal article" date="2013" name="Science">
        <title>The Amborella genome and the evolution of flowering plants.</title>
        <authorList>
            <consortium name="Amborella Genome Project"/>
        </authorList>
    </citation>
    <scope>NUCLEOTIDE SEQUENCE [LARGE SCALE GENOMIC DNA]</scope>
</reference>
<name>W1PWR8_AMBTC</name>
<dbReference type="eggNOG" id="ENOG502QVMW">
    <property type="taxonomic scope" value="Eukaryota"/>
</dbReference>
<keyword evidence="10" id="KW-1185">Reference proteome</keyword>
<evidence type="ECO:0000256" key="3">
    <source>
        <dbReference type="ARBA" id="ARBA00022771"/>
    </source>
</evidence>
<dbReference type="Proteomes" id="UP000017836">
    <property type="component" value="Unassembled WGS sequence"/>
</dbReference>
<dbReference type="GO" id="GO:0008270">
    <property type="term" value="F:zinc ion binding"/>
    <property type="evidence" value="ECO:0007669"/>
    <property type="project" value="UniProtKB-KW"/>
</dbReference>
<feature type="compositionally biased region" description="Polar residues" evidence="7">
    <location>
        <begin position="87"/>
        <end position="121"/>
    </location>
</feature>
<evidence type="ECO:0000256" key="4">
    <source>
        <dbReference type="ARBA" id="ARBA00022833"/>
    </source>
</evidence>
<organism evidence="9 10">
    <name type="scientific">Amborella trichopoda</name>
    <dbReference type="NCBI Taxonomy" id="13333"/>
    <lineage>
        <taxon>Eukaryota</taxon>
        <taxon>Viridiplantae</taxon>
        <taxon>Streptophyta</taxon>
        <taxon>Embryophyta</taxon>
        <taxon>Tracheophyta</taxon>
        <taxon>Spermatophyta</taxon>
        <taxon>Magnoliopsida</taxon>
        <taxon>Amborellales</taxon>
        <taxon>Amborellaceae</taxon>
        <taxon>Amborella</taxon>
    </lineage>
</organism>
<keyword evidence="2 6" id="KW-0479">Metal-binding</keyword>
<dbReference type="InterPro" id="IPR051767">
    <property type="entry name" value="Nucleoporin_NUP42"/>
</dbReference>